<comment type="subcellular location">
    <subcellularLocation>
        <location evidence="1 9">Cytoplasm</location>
    </subcellularLocation>
</comment>
<dbReference type="Pfam" id="PF00589">
    <property type="entry name" value="Phage_integrase"/>
    <property type="match status" value="1"/>
</dbReference>
<feature type="active site" evidence="9">
    <location>
        <position position="188"/>
    </location>
</feature>
<dbReference type="Gene3D" id="1.10.150.130">
    <property type="match status" value="1"/>
</dbReference>
<evidence type="ECO:0000259" key="11">
    <source>
        <dbReference type="PROSITE" id="PS51900"/>
    </source>
</evidence>
<keyword evidence="13" id="KW-1185">Reference proteome</keyword>
<feature type="active site" description="O-(3'-phospho-DNA)-tyrosine intermediate" evidence="9">
    <location>
        <position position="291"/>
    </location>
</feature>
<feature type="active site" evidence="9">
    <location>
        <position position="165"/>
    </location>
</feature>
<dbReference type="InterPro" id="IPR004107">
    <property type="entry name" value="Integrase_SAM-like_N"/>
</dbReference>
<evidence type="ECO:0000256" key="8">
    <source>
        <dbReference type="ARBA" id="ARBA00023306"/>
    </source>
</evidence>
<keyword evidence="3 9" id="KW-0132">Cell division</keyword>
<feature type="active site" evidence="9">
    <location>
        <position position="256"/>
    </location>
</feature>
<keyword evidence="5 9" id="KW-0229">DNA integration</keyword>
<dbReference type="GO" id="GO:0005737">
    <property type="term" value="C:cytoplasm"/>
    <property type="evidence" value="ECO:0007669"/>
    <property type="project" value="UniProtKB-SubCell"/>
</dbReference>
<reference evidence="12 13" key="1">
    <citation type="submission" date="2020-05" db="EMBL/GenBank/DDBJ databases">
        <title>Complete closed genome sequence of Defluviicoccus vanus.</title>
        <authorList>
            <person name="Bessarab I."/>
            <person name="Arumugam K."/>
            <person name="Maszenan A.M."/>
            <person name="Seviour R.J."/>
            <person name="Williams R.B."/>
        </authorList>
    </citation>
    <scope>NUCLEOTIDE SEQUENCE [LARGE SCALE GENOMIC DNA]</scope>
    <source>
        <strain evidence="12 13">Ben 114</strain>
    </source>
</reference>
<comment type="subunit">
    <text evidence="9">Forms a cyclic heterotetrameric complex composed of two molecules of XerC and two molecules of XerD.</text>
</comment>
<feature type="active site" evidence="9">
    <location>
        <position position="282"/>
    </location>
</feature>
<dbReference type="GO" id="GO:0006313">
    <property type="term" value="P:DNA transposition"/>
    <property type="evidence" value="ECO:0007669"/>
    <property type="project" value="UniProtKB-UniRule"/>
</dbReference>
<dbReference type="SUPFAM" id="SSF47823">
    <property type="entry name" value="lambda integrase-like, N-terminal domain"/>
    <property type="match status" value="1"/>
</dbReference>
<evidence type="ECO:0000259" key="10">
    <source>
        <dbReference type="PROSITE" id="PS51898"/>
    </source>
</evidence>
<keyword evidence="2 9" id="KW-0963">Cytoplasm</keyword>
<evidence type="ECO:0000256" key="1">
    <source>
        <dbReference type="ARBA" id="ARBA00004496"/>
    </source>
</evidence>
<dbReference type="KEGG" id="dvn:HQ394_15215"/>
<dbReference type="PANTHER" id="PTHR30349:SF90">
    <property type="entry name" value="TYROSINE RECOMBINASE XERD"/>
    <property type="match status" value="1"/>
</dbReference>
<dbReference type="GO" id="GO:0009037">
    <property type="term" value="F:tyrosine-based site-specific recombinase activity"/>
    <property type="evidence" value="ECO:0007669"/>
    <property type="project" value="UniProtKB-UniRule"/>
</dbReference>
<evidence type="ECO:0000256" key="2">
    <source>
        <dbReference type="ARBA" id="ARBA00022490"/>
    </source>
</evidence>
<gene>
    <name evidence="9" type="primary">xerC</name>
    <name evidence="12" type="ORF">HQ394_15215</name>
</gene>
<feature type="domain" description="Tyr recombinase" evidence="10">
    <location>
        <begin position="122"/>
        <end position="304"/>
    </location>
</feature>
<keyword evidence="6 9" id="KW-0238">DNA-binding</keyword>
<accession>A0A7H1N6L8</accession>
<dbReference type="AlphaFoldDB" id="A0A7H1N6L8"/>
<dbReference type="GO" id="GO:0003677">
    <property type="term" value="F:DNA binding"/>
    <property type="evidence" value="ECO:0007669"/>
    <property type="project" value="UniProtKB-UniRule"/>
</dbReference>
<dbReference type="InterPro" id="IPR023009">
    <property type="entry name" value="Tyrosine_recombinase_XerC/XerD"/>
</dbReference>
<evidence type="ECO:0000256" key="3">
    <source>
        <dbReference type="ARBA" id="ARBA00022618"/>
    </source>
</evidence>
<evidence type="ECO:0000256" key="4">
    <source>
        <dbReference type="ARBA" id="ARBA00022829"/>
    </source>
</evidence>
<dbReference type="GO" id="GO:0051301">
    <property type="term" value="P:cell division"/>
    <property type="evidence" value="ECO:0007669"/>
    <property type="project" value="UniProtKB-KW"/>
</dbReference>
<dbReference type="HAMAP" id="MF_01808">
    <property type="entry name" value="Recomb_XerC_XerD"/>
    <property type="match status" value="1"/>
</dbReference>
<feature type="active site" evidence="9">
    <location>
        <position position="259"/>
    </location>
</feature>
<dbReference type="EMBL" id="CP053923">
    <property type="protein sequence ID" value="QNT71354.1"/>
    <property type="molecule type" value="Genomic_DNA"/>
</dbReference>
<dbReference type="PROSITE" id="PS51898">
    <property type="entry name" value="TYR_RECOMBINASE"/>
    <property type="match status" value="1"/>
</dbReference>
<keyword evidence="8 9" id="KW-0131">Cell cycle</keyword>
<name>A0A7H1N6L8_9PROT</name>
<dbReference type="Gene3D" id="1.10.443.10">
    <property type="entry name" value="Intergrase catalytic core"/>
    <property type="match status" value="1"/>
</dbReference>
<evidence type="ECO:0000256" key="5">
    <source>
        <dbReference type="ARBA" id="ARBA00022908"/>
    </source>
</evidence>
<dbReference type="InterPro" id="IPR010998">
    <property type="entry name" value="Integrase_recombinase_N"/>
</dbReference>
<comment type="similarity">
    <text evidence="9">Belongs to the 'phage' integrase family. XerC subfamily.</text>
</comment>
<dbReference type="InterPro" id="IPR050090">
    <property type="entry name" value="Tyrosine_recombinase_XerCD"/>
</dbReference>
<evidence type="ECO:0000256" key="7">
    <source>
        <dbReference type="ARBA" id="ARBA00023172"/>
    </source>
</evidence>
<dbReference type="InterPro" id="IPR044068">
    <property type="entry name" value="CB"/>
</dbReference>
<dbReference type="InterPro" id="IPR002104">
    <property type="entry name" value="Integrase_catalytic"/>
</dbReference>
<feature type="domain" description="Core-binding (CB)" evidence="11">
    <location>
        <begin position="10"/>
        <end position="101"/>
    </location>
</feature>
<dbReference type="PANTHER" id="PTHR30349">
    <property type="entry name" value="PHAGE INTEGRASE-RELATED"/>
    <property type="match status" value="1"/>
</dbReference>
<organism evidence="12 13">
    <name type="scientific">Defluviicoccus vanus</name>
    <dbReference type="NCBI Taxonomy" id="111831"/>
    <lineage>
        <taxon>Bacteria</taxon>
        <taxon>Pseudomonadati</taxon>
        <taxon>Pseudomonadota</taxon>
        <taxon>Alphaproteobacteria</taxon>
        <taxon>Rhodospirillales</taxon>
        <taxon>Rhodospirillaceae</taxon>
        <taxon>Defluviicoccus</taxon>
    </lineage>
</organism>
<dbReference type="Proteomes" id="UP000516369">
    <property type="component" value="Chromosome"/>
</dbReference>
<keyword evidence="4 9" id="KW-0159">Chromosome partition</keyword>
<evidence type="ECO:0000313" key="13">
    <source>
        <dbReference type="Proteomes" id="UP000516369"/>
    </source>
</evidence>
<keyword evidence="7 9" id="KW-0233">DNA recombination</keyword>
<protein>
    <recommendedName>
        <fullName evidence="9">Tyrosine recombinase XerC</fullName>
    </recommendedName>
</protein>
<evidence type="ECO:0000313" key="12">
    <source>
        <dbReference type="EMBL" id="QNT71354.1"/>
    </source>
</evidence>
<proteinExistence type="inferred from homology"/>
<comment type="function">
    <text evidence="9">Site-specific tyrosine recombinase, which acts by catalyzing the cutting and rejoining of the recombining DNA molecules. The XerC-XerD complex is essential to convert dimers of the bacterial chromosome into monomers to permit their segregation at cell division. It also contributes to the segregational stability of plasmids.</text>
</comment>
<dbReference type="PROSITE" id="PS51900">
    <property type="entry name" value="CB"/>
    <property type="match status" value="1"/>
</dbReference>
<dbReference type="InterPro" id="IPR013762">
    <property type="entry name" value="Integrase-like_cat_sf"/>
</dbReference>
<dbReference type="GO" id="GO:0007059">
    <property type="term" value="P:chromosome segregation"/>
    <property type="evidence" value="ECO:0007669"/>
    <property type="project" value="UniProtKB-UniRule"/>
</dbReference>
<dbReference type="SUPFAM" id="SSF56349">
    <property type="entry name" value="DNA breaking-rejoining enzymes"/>
    <property type="match status" value="1"/>
</dbReference>
<dbReference type="Pfam" id="PF02899">
    <property type="entry name" value="Phage_int_SAM_1"/>
    <property type="match status" value="1"/>
</dbReference>
<sequence length="316" mass="34035">MSLQLLPVAQDTAAALSAWARWLDGERRLAARTQEAYRRDVAAFVTFLAAHLGGPVTLVDLSALRVADFRAYVARRVGDGLSHASAARALASIRSFCRFLDRRNFTTVVAIEGVRTPKVKRGLPKPLTAADALAVTQTPADPDEAPWIAARDMALFTLLYGCGLRIAEALSIVRGAAPLADVLLVTGKGSKERIVPVLPAVRQAVDAYLAALPYPLDPEQPLFVGAKGGPLNPGVVQRQMRRLRRLLGLPETATPHALRHSFATHLLAAGGDLRSIQELLGHASLSTTQRYTQVETARLLEIHQAAHPRARAPATD</sequence>
<evidence type="ECO:0000256" key="6">
    <source>
        <dbReference type="ARBA" id="ARBA00023125"/>
    </source>
</evidence>
<evidence type="ECO:0000256" key="9">
    <source>
        <dbReference type="HAMAP-Rule" id="MF_01808"/>
    </source>
</evidence>
<dbReference type="InterPro" id="IPR011010">
    <property type="entry name" value="DNA_brk_join_enz"/>
</dbReference>